<dbReference type="RefSeq" id="XP_001589488.1">
    <property type="nucleotide sequence ID" value="XM_001589438.1"/>
</dbReference>
<gene>
    <name evidence="2" type="ORF">sscle_15g106730</name>
</gene>
<evidence type="ECO:0000313" key="3">
    <source>
        <dbReference type="Proteomes" id="UP000177798"/>
    </source>
</evidence>
<dbReference type="EMBL" id="CP017828">
    <property type="protein sequence ID" value="APA15903.1"/>
    <property type="molecule type" value="Genomic_DNA"/>
</dbReference>
<reference evidence="3" key="1">
    <citation type="journal article" date="2017" name="Genome Biol. Evol.">
        <title>The complete genome sequence of the phytopathogenic fungus Sclerotinia sclerotiorum reveals insights into the genome architecture of broad host range pathogens.</title>
        <authorList>
            <person name="Derbyshire M."/>
            <person name="Denton-Giles M."/>
            <person name="Hegedus D."/>
            <person name="Seifbarghy S."/>
            <person name="Rollins J."/>
            <person name="van Kan J."/>
            <person name="Seidl M.F."/>
            <person name="Faino L."/>
            <person name="Mbengue M."/>
            <person name="Navaud O."/>
            <person name="Raffaele S."/>
            <person name="Hammond-Kosack K."/>
            <person name="Heard S."/>
            <person name="Oliver R."/>
        </authorList>
    </citation>
    <scope>NUCLEOTIDE SEQUENCE [LARGE SCALE GENOMIC DNA]</scope>
    <source>
        <strain evidence="3">ATCC 18683 / 1980 / Ss-1</strain>
    </source>
</reference>
<dbReference type="AlphaFoldDB" id="A0A1D9QMU4"/>
<sequence length="79" mass="8723">MVSQLNKRTHFEPPYETQSPLTAVSASRKTNFTTAQEQRMFENASLQGIAKVFNEHICGTIRRATVDGDLKAAVILDAA</sequence>
<evidence type="ECO:0000256" key="1">
    <source>
        <dbReference type="SAM" id="MobiDB-lite"/>
    </source>
</evidence>
<dbReference type="KEGG" id="ssl:SS1G_09209"/>
<name>A0A1D9QMU4_SCLS1</name>
<dbReference type="VEuPathDB" id="FungiDB:sscle_15g106730"/>
<proteinExistence type="predicted"/>
<protein>
    <submittedName>
        <fullName evidence="2">Uncharacterized protein</fullName>
    </submittedName>
</protein>
<feature type="compositionally biased region" description="Polar residues" evidence="1">
    <location>
        <begin position="16"/>
        <end position="27"/>
    </location>
</feature>
<dbReference type="OrthoDB" id="3499148at2759"/>
<accession>A0A1D9QMU4</accession>
<feature type="region of interest" description="Disordered" evidence="1">
    <location>
        <begin position="1"/>
        <end position="27"/>
    </location>
</feature>
<evidence type="ECO:0000313" key="2">
    <source>
        <dbReference type="EMBL" id="APA15903.1"/>
    </source>
</evidence>
<dbReference type="Proteomes" id="UP000177798">
    <property type="component" value="Chromosome 15"/>
</dbReference>
<organism evidence="2 3">
    <name type="scientific">Sclerotinia sclerotiorum (strain ATCC 18683 / 1980 / Ss-1)</name>
    <name type="common">White mold</name>
    <name type="synonym">Whetzelinia sclerotiorum</name>
    <dbReference type="NCBI Taxonomy" id="665079"/>
    <lineage>
        <taxon>Eukaryota</taxon>
        <taxon>Fungi</taxon>
        <taxon>Dikarya</taxon>
        <taxon>Ascomycota</taxon>
        <taxon>Pezizomycotina</taxon>
        <taxon>Leotiomycetes</taxon>
        <taxon>Helotiales</taxon>
        <taxon>Sclerotiniaceae</taxon>
        <taxon>Sclerotinia</taxon>
    </lineage>
</organism>